<dbReference type="Pfam" id="PF00881">
    <property type="entry name" value="Nitroreductase"/>
    <property type="match status" value="1"/>
</dbReference>
<sequence>MDNTVEKKIFFERTQNVQVLNTIKQRRSVGHVSQEQPSREAIERLLEAGTFAPSHHVTEPWRFFVLTGSARQALGDVMANSLKTRLEQSSHEPIPVANLQKKMLRERAKPMRAPVIVVVAITEVQQLQGDYPIECVEAAGAAVQNMMLAAEEIGLATVWRTGDTAYDPMVKRWFGLKKDDLIVAFLYVGYPMTARPMRIPTHFSVKTTWLS</sequence>
<dbReference type="AlphaFoldDB" id="A0A8J3IMM3"/>
<dbReference type="PIRSF" id="PIRSF000232">
    <property type="entry name" value="YdjA"/>
    <property type="match status" value="1"/>
</dbReference>
<keyword evidence="2 7" id="KW-0285">Flavoprotein</keyword>
<dbReference type="PANTHER" id="PTHR43821">
    <property type="entry name" value="NAD(P)H NITROREDUCTASE YDJA-RELATED"/>
    <property type="match status" value="1"/>
</dbReference>
<dbReference type="SUPFAM" id="SSF55469">
    <property type="entry name" value="FMN-dependent nitroreductase-like"/>
    <property type="match status" value="1"/>
</dbReference>
<dbReference type="Gene3D" id="3.40.109.10">
    <property type="entry name" value="NADH Oxidase"/>
    <property type="match status" value="1"/>
</dbReference>
<name>A0A8J3IMM3_9CHLR</name>
<feature type="binding site" evidence="8">
    <location>
        <position position="55"/>
    </location>
    <ligand>
        <name>FMN</name>
        <dbReference type="ChEBI" id="CHEBI:58210"/>
        <note>ligand shared between dimeric partners</note>
    </ligand>
</feature>
<keyword evidence="4 7" id="KW-0521">NADP</keyword>
<dbReference type="CDD" id="cd02135">
    <property type="entry name" value="YdjA-like"/>
    <property type="match status" value="1"/>
</dbReference>
<keyword evidence="3 7" id="KW-0288">FMN</keyword>
<dbReference type="PANTHER" id="PTHR43821:SF1">
    <property type="entry name" value="NAD(P)H NITROREDUCTASE YDJA-RELATED"/>
    <property type="match status" value="1"/>
</dbReference>
<dbReference type="RefSeq" id="WP_220203810.1">
    <property type="nucleotide sequence ID" value="NZ_BNJK01000001.1"/>
</dbReference>
<evidence type="ECO:0000256" key="1">
    <source>
        <dbReference type="ARBA" id="ARBA00007118"/>
    </source>
</evidence>
<evidence type="ECO:0000256" key="6">
    <source>
        <dbReference type="ARBA" id="ARBA00023027"/>
    </source>
</evidence>
<gene>
    <name evidence="10" type="ORF">KSF_030490</name>
</gene>
<feature type="binding site" description="in other chain" evidence="8">
    <location>
        <begin position="159"/>
        <end position="161"/>
    </location>
    <ligand>
        <name>FMN</name>
        <dbReference type="ChEBI" id="CHEBI:58210"/>
        <note>ligand shared between dimeric partners</note>
    </ligand>
</feature>
<evidence type="ECO:0000256" key="3">
    <source>
        <dbReference type="ARBA" id="ARBA00022643"/>
    </source>
</evidence>
<accession>A0A8J3IMM3</accession>
<evidence type="ECO:0000313" key="10">
    <source>
        <dbReference type="EMBL" id="GHO93001.1"/>
    </source>
</evidence>
<evidence type="ECO:0000256" key="2">
    <source>
        <dbReference type="ARBA" id="ARBA00022630"/>
    </source>
</evidence>
<dbReference type="InterPro" id="IPR052530">
    <property type="entry name" value="NAD(P)H_nitroreductase"/>
</dbReference>
<reference evidence="10" key="1">
    <citation type="submission" date="2020-10" db="EMBL/GenBank/DDBJ databases">
        <title>Taxonomic study of unclassified bacteria belonging to the class Ktedonobacteria.</title>
        <authorList>
            <person name="Yabe S."/>
            <person name="Wang C.M."/>
            <person name="Zheng Y."/>
            <person name="Sakai Y."/>
            <person name="Cavaletti L."/>
            <person name="Monciardini P."/>
            <person name="Donadio S."/>
        </authorList>
    </citation>
    <scope>NUCLEOTIDE SEQUENCE</scope>
    <source>
        <strain evidence="10">ID150040</strain>
    </source>
</reference>
<protein>
    <recommendedName>
        <fullName evidence="7">Putative NAD(P)H nitroreductase</fullName>
        <ecNumber evidence="7">1.-.-.-</ecNumber>
    </recommendedName>
</protein>
<proteinExistence type="inferred from homology"/>
<evidence type="ECO:0000256" key="4">
    <source>
        <dbReference type="ARBA" id="ARBA00022857"/>
    </source>
</evidence>
<evidence type="ECO:0000313" key="11">
    <source>
        <dbReference type="Proteomes" id="UP000597444"/>
    </source>
</evidence>
<dbReference type="InterPro" id="IPR029479">
    <property type="entry name" value="Nitroreductase"/>
</dbReference>
<feature type="domain" description="Nitroreductase" evidence="9">
    <location>
        <begin position="23"/>
        <end position="190"/>
    </location>
</feature>
<dbReference type="EMBL" id="BNJK01000001">
    <property type="protein sequence ID" value="GHO93001.1"/>
    <property type="molecule type" value="Genomic_DNA"/>
</dbReference>
<dbReference type="GO" id="GO:0016491">
    <property type="term" value="F:oxidoreductase activity"/>
    <property type="evidence" value="ECO:0007669"/>
    <property type="project" value="UniProtKB-UniRule"/>
</dbReference>
<organism evidence="10 11">
    <name type="scientific">Reticulibacter mediterranei</name>
    <dbReference type="NCBI Taxonomy" id="2778369"/>
    <lineage>
        <taxon>Bacteria</taxon>
        <taxon>Bacillati</taxon>
        <taxon>Chloroflexota</taxon>
        <taxon>Ktedonobacteria</taxon>
        <taxon>Ktedonobacterales</taxon>
        <taxon>Reticulibacteraceae</taxon>
        <taxon>Reticulibacter</taxon>
    </lineage>
</organism>
<comment type="cofactor">
    <cofactor evidence="8">
        <name>FMN</name>
        <dbReference type="ChEBI" id="CHEBI:58210"/>
    </cofactor>
    <text evidence="8">Binds 1 FMN per subunit.</text>
</comment>
<evidence type="ECO:0000256" key="8">
    <source>
        <dbReference type="PIRSR" id="PIRSR000232-1"/>
    </source>
</evidence>
<dbReference type="EC" id="1.-.-.-" evidence="7"/>
<keyword evidence="6 7" id="KW-0520">NAD</keyword>
<evidence type="ECO:0000259" key="9">
    <source>
        <dbReference type="Pfam" id="PF00881"/>
    </source>
</evidence>
<dbReference type="Proteomes" id="UP000597444">
    <property type="component" value="Unassembled WGS sequence"/>
</dbReference>
<feature type="binding site" description="in other chain" evidence="8">
    <location>
        <begin position="26"/>
        <end position="28"/>
    </location>
    <ligand>
        <name>FMN</name>
        <dbReference type="ChEBI" id="CHEBI:58210"/>
        <note>ligand shared between dimeric partners</note>
    </ligand>
</feature>
<comment type="caution">
    <text evidence="10">The sequence shown here is derived from an EMBL/GenBank/DDBJ whole genome shotgun (WGS) entry which is preliminary data.</text>
</comment>
<evidence type="ECO:0000256" key="5">
    <source>
        <dbReference type="ARBA" id="ARBA00023002"/>
    </source>
</evidence>
<evidence type="ECO:0000256" key="7">
    <source>
        <dbReference type="PIRNR" id="PIRNR000232"/>
    </source>
</evidence>
<keyword evidence="11" id="KW-1185">Reference proteome</keyword>
<comment type="similarity">
    <text evidence="1 7">Belongs to the nitroreductase family.</text>
</comment>
<dbReference type="InterPro" id="IPR026021">
    <property type="entry name" value="YdjA-like"/>
</dbReference>
<dbReference type="InterPro" id="IPR000415">
    <property type="entry name" value="Nitroreductase-like"/>
</dbReference>
<keyword evidence="5 7" id="KW-0560">Oxidoreductase</keyword>